<dbReference type="EMBL" id="UAPV01000001">
    <property type="protein sequence ID" value="SPT70615.1"/>
    <property type="molecule type" value="Genomic_DNA"/>
</dbReference>
<dbReference type="Pfam" id="PF01609">
    <property type="entry name" value="DDE_Tnp_1"/>
    <property type="match status" value="1"/>
</dbReference>
<evidence type="ECO:0000313" key="5">
    <source>
        <dbReference type="EMBL" id="SPT70810.1"/>
    </source>
</evidence>
<dbReference type="GO" id="GO:0006313">
    <property type="term" value="P:DNA transposition"/>
    <property type="evidence" value="ECO:0007669"/>
    <property type="project" value="InterPro"/>
</dbReference>
<dbReference type="GO" id="GO:0003677">
    <property type="term" value="F:DNA binding"/>
    <property type="evidence" value="ECO:0007669"/>
    <property type="project" value="InterPro"/>
</dbReference>
<accession>A0A2X0VST0</accession>
<reference evidence="5 6" key="1">
    <citation type="submission" date="2018-06" db="EMBL/GenBank/DDBJ databases">
        <authorList>
            <consortium name="Pathogen Informatics"/>
            <person name="Doyle S."/>
        </authorList>
    </citation>
    <scope>NUCLEOTIDE SEQUENCE [LARGE SCALE GENOMIC DNA]</scope>
    <source>
        <strain evidence="5 6">NCTC13093</strain>
    </source>
</reference>
<organism evidence="5 6">
    <name type="scientific">Anaerobiospirillum thomasii</name>
    <dbReference type="NCBI Taxonomy" id="179995"/>
    <lineage>
        <taxon>Bacteria</taxon>
        <taxon>Pseudomonadati</taxon>
        <taxon>Pseudomonadota</taxon>
        <taxon>Gammaproteobacteria</taxon>
        <taxon>Aeromonadales</taxon>
        <taxon>Succinivibrionaceae</taxon>
        <taxon>Anaerobiospirillum</taxon>
    </lineage>
</organism>
<evidence type="ECO:0000313" key="2">
    <source>
        <dbReference type="EMBL" id="SPT69266.1"/>
    </source>
</evidence>
<dbReference type="SUPFAM" id="SSF53098">
    <property type="entry name" value="Ribonuclease H-like"/>
    <property type="match status" value="1"/>
</dbReference>
<dbReference type="EMBL" id="UAPV01000001">
    <property type="protein sequence ID" value="SPT69266.1"/>
    <property type="molecule type" value="Genomic_DNA"/>
</dbReference>
<dbReference type="Proteomes" id="UP000250086">
    <property type="component" value="Unassembled WGS sequence"/>
</dbReference>
<protein>
    <submittedName>
        <fullName evidence="5">Transposase</fullName>
    </submittedName>
</protein>
<dbReference type="EMBL" id="UAPV01000001">
    <property type="protein sequence ID" value="SPT69942.1"/>
    <property type="molecule type" value="Genomic_DNA"/>
</dbReference>
<evidence type="ECO:0000259" key="1">
    <source>
        <dbReference type="Pfam" id="PF01609"/>
    </source>
</evidence>
<dbReference type="EMBL" id="UAPV01000001">
    <property type="protein sequence ID" value="SPT70810.1"/>
    <property type="molecule type" value="Genomic_DNA"/>
</dbReference>
<dbReference type="NCBIfam" id="NF033559">
    <property type="entry name" value="transpos_IS1634"/>
    <property type="match status" value="1"/>
</dbReference>
<dbReference type="InterPro" id="IPR002559">
    <property type="entry name" value="Transposase_11"/>
</dbReference>
<evidence type="ECO:0000313" key="6">
    <source>
        <dbReference type="Proteomes" id="UP000250086"/>
    </source>
</evidence>
<dbReference type="RefSeq" id="WP_113743449.1">
    <property type="nucleotide sequence ID" value="NZ_UAPV01000001.1"/>
</dbReference>
<dbReference type="PANTHER" id="PTHR34614:SF2">
    <property type="entry name" value="TRANSPOSASE IS4-LIKE DOMAIN-CONTAINING PROTEIN"/>
    <property type="match status" value="1"/>
</dbReference>
<evidence type="ECO:0000313" key="3">
    <source>
        <dbReference type="EMBL" id="SPT69942.1"/>
    </source>
</evidence>
<dbReference type="AlphaFoldDB" id="A0A2X0VST0"/>
<dbReference type="InterPro" id="IPR012337">
    <property type="entry name" value="RNaseH-like_sf"/>
</dbReference>
<dbReference type="GO" id="GO:0004803">
    <property type="term" value="F:transposase activity"/>
    <property type="evidence" value="ECO:0007669"/>
    <property type="project" value="InterPro"/>
</dbReference>
<feature type="domain" description="Transposase IS4-like" evidence="1">
    <location>
        <begin position="293"/>
        <end position="603"/>
    </location>
</feature>
<dbReference type="InterPro" id="IPR047654">
    <property type="entry name" value="IS1634_transpos"/>
</dbReference>
<dbReference type="PANTHER" id="PTHR34614">
    <property type="match status" value="1"/>
</dbReference>
<name>A0A2X0VST0_9GAMM</name>
<keyword evidence="6" id="KW-1185">Reference proteome</keyword>
<sequence length="734" mass="83572">MSTIVAVKKTKGVQYVSIVEVTSIKVNGVKKQKQKTIKSLGPLDKLLEKDPDALTKLRKEYQTPTLKYREQRADLVEKHIKGIDITQADLQRKTVSISLNYGLWALKPLWDNVLTLKRHIYYIQNSKSSVQFDVNAVLSYLTFLKVVDPKSQFKAFNHQTKFLCSPLKDIGLHDLYRALGFAHKFKDEIFIHIHNRICDNFNRSMTMVFYDCTNCYFESPYDDKQLLERKVINYIKAQKLNDGMSLKEFEEYINSHEFSDAFTTKFNEAIDDGEQLVRMHGLSKEHRFDLPLISVALVIDDKGIPIDFEIFAGNTSEYKTLPVLIEQMKSKYDIKTAVVVADRGLNSLGNLLNLLDHKLGFIVAQKVTALSSELESQMLDLESYTKTSAQDTNIQASDVSFIDIFDENLDYIDKEINTYGANNLYYRKLPYVKSGYITDPSTGKKLKEKVECQIVFTFSESRKKRDIAQLESDIIKARKAVEDQKDMAPVCSSGWRSIVQVKVTDADSAQGKKESLYIAKGLKEELIKKRRRLAGFSAMVYKKPEDIKEELNDADILSSYKKLVRIEDCFRVMKSNFSIRPMFVRNKEHISGHITICVMALILLRILQIKIEESGNKLSVDEISSALRNANIVAHSSNGIDGYFTNAQCHDNIYSIENTKIDPLDPMLTPIDRYINKLKNGQSHIDIILKSVNLASLIGAMNAKDVARSLKVFGGYEQLVGADNCKIQSYMAQA</sequence>
<proteinExistence type="predicted"/>
<gene>
    <name evidence="2" type="ORF">NCTC13093_00632</name>
    <name evidence="3" type="ORF">NCTC13093_01333</name>
    <name evidence="4" type="ORF">NCTC13093_02033</name>
    <name evidence="5" type="ORF">NCTC13093_02234</name>
</gene>
<evidence type="ECO:0000313" key="4">
    <source>
        <dbReference type="EMBL" id="SPT70615.1"/>
    </source>
</evidence>